<protein>
    <recommendedName>
        <fullName evidence="5">IBR domain-containing protein</fullName>
    </recommendedName>
</protein>
<dbReference type="AlphaFoldDB" id="A0A4P9XH34"/>
<dbReference type="GO" id="GO:0008270">
    <property type="term" value="F:zinc ion binding"/>
    <property type="evidence" value="ECO:0007669"/>
    <property type="project" value="UniProtKB-KW"/>
</dbReference>
<sequence>SGCAGFTCEAYQQLPEDERDAEDLQTLRLIKSNQWQRCPDCRVAVERTHGCPRIQCRCGAQFCYRCSSKWDMKLYKCTGYC</sequence>
<reference evidence="7" key="1">
    <citation type="journal article" date="2018" name="Nat. Microbiol.">
        <title>Leveraging single-cell genomics to expand the fungal tree of life.</title>
        <authorList>
            <person name="Ahrendt S.R."/>
            <person name="Quandt C.A."/>
            <person name="Ciobanu D."/>
            <person name="Clum A."/>
            <person name="Salamov A."/>
            <person name="Andreopoulos B."/>
            <person name="Cheng J.F."/>
            <person name="Woyke T."/>
            <person name="Pelin A."/>
            <person name="Henrissat B."/>
            <person name="Reynolds N.K."/>
            <person name="Benny G.L."/>
            <person name="Smith M.E."/>
            <person name="James T.Y."/>
            <person name="Grigoriev I.V."/>
        </authorList>
    </citation>
    <scope>NUCLEOTIDE SEQUENCE [LARGE SCALE GENOMIC DNA]</scope>
    <source>
        <strain evidence="7">RSA 1356</strain>
    </source>
</reference>
<dbReference type="PANTHER" id="PTHR11685">
    <property type="entry name" value="RBR FAMILY RING FINGER AND IBR DOMAIN-CONTAINING"/>
    <property type="match status" value="1"/>
</dbReference>
<gene>
    <name evidence="6" type="ORF">THASP1DRAFT_3660</name>
</gene>
<evidence type="ECO:0000259" key="5">
    <source>
        <dbReference type="Pfam" id="PF01485"/>
    </source>
</evidence>
<dbReference type="Gene3D" id="1.20.120.1750">
    <property type="match status" value="1"/>
</dbReference>
<evidence type="ECO:0000313" key="6">
    <source>
        <dbReference type="EMBL" id="RKP04952.1"/>
    </source>
</evidence>
<keyword evidence="2" id="KW-0863">Zinc-finger</keyword>
<feature type="domain" description="IBR" evidence="5">
    <location>
        <begin position="24"/>
        <end position="77"/>
    </location>
</feature>
<dbReference type="OrthoDB" id="9977870at2759"/>
<dbReference type="Proteomes" id="UP000271241">
    <property type="component" value="Unassembled WGS sequence"/>
</dbReference>
<dbReference type="GO" id="GO:0004842">
    <property type="term" value="F:ubiquitin-protein transferase activity"/>
    <property type="evidence" value="ECO:0007669"/>
    <property type="project" value="InterPro"/>
</dbReference>
<keyword evidence="3" id="KW-0833">Ubl conjugation pathway</keyword>
<organism evidence="6 7">
    <name type="scientific">Thamnocephalis sphaerospora</name>
    <dbReference type="NCBI Taxonomy" id="78915"/>
    <lineage>
        <taxon>Eukaryota</taxon>
        <taxon>Fungi</taxon>
        <taxon>Fungi incertae sedis</taxon>
        <taxon>Zoopagomycota</taxon>
        <taxon>Zoopagomycotina</taxon>
        <taxon>Zoopagomycetes</taxon>
        <taxon>Zoopagales</taxon>
        <taxon>Sigmoideomycetaceae</taxon>
        <taxon>Thamnocephalis</taxon>
    </lineage>
</organism>
<evidence type="ECO:0000256" key="3">
    <source>
        <dbReference type="ARBA" id="ARBA00022786"/>
    </source>
</evidence>
<evidence type="ECO:0000256" key="1">
    <source>
        <dbReference type="ARBA" id="ARBA00022723"/>
    </source>
</evidence>
<feature type="non-terminal residue" evidence="6">
    <location>
        <position position="81"/>
    </location>
</feature>
<keyword evidence="4" id="KW-0862">Zinc</keyword>
<evidence type="ECO:0000313" key="7">
    <source>
        <dbReference type="Proteomes" id="UP000271241"/>
    </source>
</evidence>
<dbReference type="InterPro" id="IPR031127">
    <property type="entry name" value="E3_UB_ligase_RBR"/>
</dbReference>
<dbReference type="EMBL" id="KZ993350">
    <property type="protein sequence ID" value="RKP04952.1"/>
    <property type="molecule type" value="Genomic_DNA"/>
</dbReference>
<feature type="non-terminal residue" evidence="6">
    <location>
        <position position="1"/>
    </location>
</feature>
<accession>A0A4P9XH34</accession>
<name>A0A4P9XH34_9FUNG</name>
<dbReference type="InterPro" id="IPR002867">
    <property type="entry name" value="IBR_dom"/>
</dbReference>
<dbReference type="SUPFAM" id="SSF57850">
    <property type="entry name" value="RING/U-box"/>
    <property type="match status" value="1"/>
</dbReference>
<evidence type="ECO:0000256" key="2">
    <source>
        <dbReference type="ARBA" id="ARBA00022771"/>
    </source>
</evidence>
<dbReference type="Pfam" id="PF01485">
    <property type="entry name" value="IBR"/>
    <property type="match status" value="1"/>
</dbReference>
<dbReference type="GO" id="GO:0016567">
    <property type="term" value="P:protein ubiquitination"/>
    <property type="evidence" value="ECO:0007669"/>
    <property type="project" value="InterPro"/>
</dbReference>
<evidence type="ECO:0000256" key="4">
    <source>
        <dbReference type="ARBA" id="ARBA00022833"/>
    </source>
</evidence>
<proteinExistence type="predicted"/>
<dbReference type="STRING" id="78915.A0A4P9XH34"/>
<keyword evidence="1" id="KW-0479">Metal-binding</keyword>
<keyword evidence="7" id="KW-1185">Reference proteome</keyword>